<dbReference type="Pfam" id="PF00072">
    <property type="entry name" value="Response_reg"/>
    <property type="match status" value="1"/>
</dbReference>
<name>A0A6V8MQ36_9BACT</name>
<evidence type="ECO:0000256" key="7">
    <source>
        <dbReference type="PROSITE-ProRule" id="PRU01091"/>
    </source>
</evidence>
<dbReference type="GO" id="GO:0000976">
    <property type="term" value="F:transcription cis-regulatory region binding"/>
    <property type="evidence" value="ECO:0007669"/>
    <property type="project" value="TreeGrafter"/>
</dbReference>
<feature type="domain" description="Response regulatory" evidence="8">
    <location>
        <begin position="2"/>
        <end position="115"/>
    </location>
</feature>
<dbReference type="GO" id="GO:0000156">
    <property type="term" value="F:phosphorelay response regulator activity"/>
    <property type="evidence" value="ECO:0007669"/>
    <property type="project" value="TreeGrafter"/>
</dbReference>
<feature type="domain" description="OmpR/PhoB-type" evidence="9">
    <location>
        <begin position="123"/>
        <end position="224"/>
    </location>
</feature>
<dbReference type="PANTHER" id="PTHR48111">
    <property type="entry name" value="REGULATOR OF RPOS"/>
    <property type="match status" value="1"/>
</dbReference>
<dbReference type="FunFam" id="1.10.10.10:FF:000005">
    <property type="entry name" value="Two-component system response regulator"/>
    <property type="match status" value="1"/>
</dbReference>
<organism evidence="10 11">
    <name type="scientific">Geomonas silvestris</name>
    <dbReference type="NCBI Taxonomy" id="2740184"/>
    <lineage>
        <taxon>Bacteria</taxon>
        <taxon>Pseudomonadati</taxon>
        <taxon>Thermodesulfobacteriota</taxon>
        <taxon>Desulfuromonadia</taxon>
        <taxon>Geobacterales</taxon>
        <taxon>Geobacteraceae</taxon>
        <taxon>Geomonas</taxon>
    </lineage>
</organism>
<dbReference type="GO" id="GO:0006355">
    <property type="term" value="P:regulation of DNA-templated transcription"/>
    <property type="evidence" value="ECO:0007669"/>
    <property type="project" value="InterPro"/>
</dbReference>
<accession>A0A6V8MQ36</accession>
<evidence type="ECO:0000256" key="4">
    <source>
        <dbReference type="ARBA" id="ARBA00023125"/>
    </source>
</evidence>
<keyword evidence="3" id="KW-0805">Transcription regulation</keyword>
<evidence type="ECO:0000259" key="9">
    <source>
        <dbReference type="PROSITE" id="PS51755"/>
    </source>
</evidence>
<dbReference type="PROSITE" id="PS50110">
    <property type="entry name" value="RESPONSE_REGULATORY"/>
    <property type="match status" value="1"/>
</dbReference>
<keyword evidence="11" id="KW-1185">Reference proteome</keyword>
<evidence type="ECO:0000259" key="8">
    <source>
        <dbReference type="PROSITE" id="PS50110"/>
    </source>
</evidence>
<evidence type="ECO:0000256" key="5">
    <source>
        <dbReference type="ARBA" id="ARBA00023163"/>
    </source>
</evidence>
<dbReference type="SMART" id="SM00448">
    <property type="entry name" value="REC"/>
    <property type="match status" value="1"/>
</dbReference>
<dbReference type="Pfam" id="PF00486">
    <property type="entry name" value="Trans_reg_C"/>
    <property type="match status" value="1"/>
</dbReference>
<dbReference type="GO" id="GO:0005829">
    <property type="term" value="C:cytosol"/>
    <property type="evidence" value="ECO:0007669"/>
    <property type="project" value="TreeGrafter"/>
</dbReference>
<dbReference type="FunFam" id="3.40.50.2300:FF:000001">
    <property type="entry name" value="DNA-binding response regulator PhoB"/>
    <property type="match status" value="1"/>
</dbReference>
<dbReference type="InterPro" id="IPR036388">
    <property type="entry name" value="WH-like_DNA-bd_sf"/>
</dbReference>
<evidence type="ECO:0000256" key="2">
    <source>
        <dbReference type="ARBA" id="ARBA00023012"/>
    </source>
</evidence>
<dbReference type="InterPro" id="IPR001867">
    <property type="entry name" value="OmpR/PhoB-type_DNA-bd"/>
</dbReference>
<dbReference type="Gene3D" id="6.10.250.690">
    <property type="match status" value="1"/>
</dbReference>
<dbReference type="GO" id="GO:0032993">
    <property type="term" value="C:protein-DNA complex"/>
    <property type="evidence" value="ECO:0007669"/>
    <property type="project" value="TreeGrafter"/>
</dbReference>
<feature type="modified residue" description="4-aspartylphosphate" evidence="6">
    <location>
        <position position="51"/>
    </location>
</feature>
<feature type="DNA-binding region" description="OmpR/PhoB-type" evidence="7">
    <location>
        <begin position="123"/>
        <end position="224"/>
    </location>
</feature>
<protein>
    <submittedName>
        <fullName evidence="10">DNA-binding response regulator</fullName>
    </submittedName>
</protein>
<dbReference type="Proteomes" id="UP000556026">
    <property type="component" value="Unassembled WGS sequence"/>
</dbReference>
<dbReference type="CDD" id="cd19935">
    <property type="entry name" value="REC_OmpR_CusR-like"/>
    <property type="match status" value="1"/>
</dbReference>
<dbReference type="PANTHER" id="PTHR48111:SF76">
    <property type="entry name" value="TWO-COMPONENT RESPONSE REGULATOR"/>
    <property type="match status" value="1"/>
</dbReference>
<evidence type="ECO:0000256" key="1">
    <source>
        <dbReference type="ARBA" id="ARBA00022553"/>
    </source>
</evidence>
<keyword evidence="2" id="KW-0902">Two-component regulatory system</keyword>
<dbReference type="CDD" id="cd00383">
    <property type="entry name" value="trans_reg_C"/>
    <property type="match status" value="1"/>
</dbReference>
<dbReference type="PROSITE" id="PS51755">
    <property type="entry name" value="OMPR_PHOB"/>
    <property type="match status" value="1"/>
</dbReference>
<evidence type="ECO:0000313" key="11">
    <source>
        <dbReference type="Proteomes" id="UP000556026"/>
    </source>
</evidence>
<sequence length="225" mass="25683">MRILIIEDDEKTGAFLKKGFSEYSIAADVAEDGQKGLSLAVKEEYDFIILDLTLPKMDGLTVITELRRTKMTPVIILTARDSVPERIKGLQLGADDYLVKPFSFSELTARISAVLRRGPVLKEELYRVADLEIDLVRQRVKRGGKRLDLTPKEFALLYLLVSNSGEVISKMRIAEHIWNTDFDSFDKISSIIDVHMTRLRAKVDEPFEEKLIHTVRGRGYVLEER</sequence>
<dbReference type="AlphaFoldDB" id="A0A6V8MQ36"/>
<dbReference type="InterPro" id="IPR011006">
    <property type="entry name" value="CheY-like_superfamily"/>
</dbReference>
<dbReference type="SMART" id="SM00862">
    <property type="entry name" value="Trans_reg_C"/>
    <property type="match status" value="1"/>
</dbReference>
<keyword evidence="5" id="KW-0804">Transcription</keyword>
<proteinExistence type="predicted"/>
<dbReference type="InterPro" id="IPR039420">
    <property type="entry name" value="WalR-like"/>
</dbReference>
<gene>
    <name evidence="10" type="primary">czcR_2</name>
    <name evidence="10" type="ORF">GMST_40540</name>
</gene>
<dbReference type="SUPFAM" id="SSF52172">
    <property type="entry name" value="CheY-like"/>
    <property type="match status" value="1"/>
</dbReference>
<evidence type="ECO:0000256" key="6">
    <source>
        <dbReference type="PROSITE-ProRule" id="PRU00169"/>
    </source>
</evidence>
<keyword evidence="1 6" id="KW-0597">Phosphoprotein</keyword>
<keyword evidence="4 7" id="KW-0238">DNA-binding</keyword>
<evidence type="ECO:0000256" key="3">
    <source>
        <dbReference type="ARBA" id="ARBA00023015"/>
    </source>
</evidence>
<dbReference type="EMBL" id="BLXX01000018">
    <property type="protein sequence ID" value="GFO61729.1"/>
    <property type="molecule type" value="Genomic_DNA"/>
</dbReference>
<comment type="caution">
    <text evidence="10">The sequence shown here is derived from an EMBL/GenBank/DDBJ whole genome shotgun (WGS) entry which is preliminary data.</text>
</comment>
<evidence type="ECO:0000313" key="10">
    <source>
        <dbReference type="EMBL" id="GFO61729.1"/>
    </source>
</evidence>
<reference evidence="11" key="1">
    <citation type="submission" date="2020-06" db="EMBL/GenBank/DDBJ databases">
        <title>Draft genomic sequence of Geomonas sp. Red330.</title>
        <authorList>
            <person name="Itoh H."/>
            <person name="Zhenxing X."/>
            <person name="Ushijima N."/>
            <person name="Masuda Y."/>
            <person name="Shiratori Y."/>
            <person name="Senoo K."/>
        </authorList>
    </citation>
    <scope>NUCLEOTIDE SEQUENCE [LARGE SCALE GENOMIC DNA]</scope>
    <source>
        <strain evidence="11">Red330</strain>
    </source>
</reference>
<dbReference type="InterPro" id="IPR001789">
    <property type="entry name" value="Sig_transdc_resp-reg_receiver"/>
</dbReference>
<dbReference type="Gene3D" id="3.40.50.2300">
    <property type="match status" value="1"/>
</dbReference>
<dbReference type="RefSeq" id="WP_183356515.1">
    <property type="nucleotide sequence ID" value="NZ_BLXX01000018.1"/>
</dbReference>
<dbReference type="Gene3D" id="1.10.10.10">
    <property type="entry name" value="Winged helix-like DNA-binding domain superfamily/Winged helix DNA-binding domain"/>
    <property type="match status" value="1"/>
</dbReference>